<gene>
    <name evidence="1" type="ORF">AUEXF2481DRAFT_380104</name>
</gene>
<name>A0A074YME8_AURSE</name>
<dbReference type="Proteomes" id="UP000030641">
    <property type="component" value="Unassembled WGS sequence"/>
</dbReference>
<sequence>MISTQISRCVTVSFPYIARSDPSHKVFILTSNRVSHKKYSNDHLRQTPAESTNTVMEETPSSDIGRGRYQTLREHTNALSKPIPPQFVGVAEQEPVRAKDLDIHNDKSWRETPLSSTLRDQELERPEHLAKKAKVKEYIFTGSREKDTRALHEYIAACDRAIHALDANNRDARTLERLKLRMDMTILKESLKEELEV</sequence>
<dbReference type="InParanoid" id="A0A074YME8"/>
<dbReference type="OrthoDB" id="3918175at2759"/>
<reference evidence="1 2" key="1">
    <citation type="journal article" date="2014" name="BMC Genomics">
        <title>Genome sequencing of four Aureobasidium pullulans varieties: biotechnological potential, stress tolerance, and description of new species.</title>
        <authorList>
            <person name="Gostin Ar C."/>
            <person name="Ohm R.A."/>
            <person name="Kogej T."/>
            <person name="Sonjak S."/>
            <person name="Turk M."/>
            <person name="Zajc J."/>
            <person name="Zalar P."/>
            <person name="Grube M."/>
            <person name="Sun H."/>
            <person name="Han J."/>
            <person name="Sharma A."/>
            <person name="Chiniquy J."/>
            <person name="Ngan C.Y."/>
            <person name="Lipzen A."/>
            <person name="Barry K."/>
            <person name="Grigoriev I.V."/>
            <person name="Gunde-Cimerman N."/>
        </authorList>
    </citation>
    <scope>NUCLEOTIDE SEQUENCE [LARGE SCALE GENOMIC DNA]</scope>
    <source>
        <strain evidence="1 2">EXF-2481</strain>
    </source>
</reference>
<evidence type="ECO:0000313" key="1">
    <source>
        <dbReference type="EMBL" id="KEQ98860.1"/>
    </source>
</evidence>
<organism evidence="1 2">
    <name type="scientific">Aureobasidium subglaciale (strain EXF-2481)</name>
    <name type="common">Aureobasidium pullulans var. subglaciale</name>
    <dbReference type="NCBI Taxonomy" id="1043005"/>
    <lineage>
        <taxon>Eukaryota</taxon>
        <taxon>Fungi</taxon>
        <taxon>Dikarya</taxon>
        <taxon>Ascomycota</taxon>
        <taxon>Pezizomycotina</taxon>
        <taxon>Dothideomycetes</taxon>
        <taxon>Dothideomycetidae</taxon>
        <taxon>Dothideales</taxon>
        <taxon>Saccotheciaceae</taxon>
        <taxon>Aureobasidium</taxon>
    </lineage>
</organism>
<dbReference type="HOGENOM" id="CLU_1383904_0_0_1"/>
<proteinExistence type="predicted"/>
<dbReference type="AlphaFoldDB" id="A0A074YME8"/>
<keyword evidence="2" id="KW-1185">Reference proteome</keyword>
<dbReference type="EMBL" id="KL584751">
    <property type="protein sequence ID" value="KEQ98860.1"/>
    <property type="molecule type" value="Genomic_DNA"/>
</dbReference>
<dbReference type="RefSeq" id="XP_013347688.1">
    <property type="nucleotide sequence ID" value="XM_013492234.1"/>
</dbReference>
<accession>A0A074YME8</accession>
<dbReference type="GeneID" id="25365993"/>
<protein>
    <submittedName>
        <fullName evidence="1">Uncharacterized protein</fullName>
    </submittedName>
</protein>
<evidence type="ECO:0000313" key="2">
    <source>
        <dbReference type="Proteomes" id="UP000030641"/>
    </source>
</evidence>